<protein>
    <submittedName>
        <fullName evidence="1">Uncharacterized protein</fullName>
    </submittedName>
</protein>
<dbReference type="EMBL" id="KN840586">
    <property type="protein sequence ID" value="KIP04110.1"/>
    <property type="molecule type" value="Genomic_DNA"/>
</dbReference>
<accession>A0A0C3S6G1</accession>
<gene>
    <name evidence="1" type="ORF">PHLGIDRAFT_207231</name>
</gene>
<keyword evidence="2" id="KW-1185">Reference proteome</keyword>
<evidence type="ECO:0000313" key="2">
    <source>
        <dbReference type="Proteomes" id="UP000053257"/>
    </source>
</evidence>
<dbReference type="Proteomes" id="UP000053257">
    <property type="component" value="Unassembled WGS sequence"/>
</dbReference>
<dbReference type="AlphaFoldDB" id="A0A0C3S6G1"/>
<proteinExistence type="predicted"/>
<sequence length="203" mass="22660">MPCSGRKHRHQLSQVIIPVDAVRRAHRSAIQPHRHLELRAVRQEVRIDSRTVVQRYGRLLPLYPHPTVEHLIVDGCWDSNIAFMLARIPLRPTSLAILKITYEDMSSFLGFLQDAGREIEHISLSPTGGFLLPAYDGNDDALVQMRSAPQPLVLTSAQRSYILPGQMRIAAATFWVICPSNCCRISVSQSIKINSSTPSSPCA</sequence>
<name>A0A0C3S6G1_PHLG1</name>
<organism evidence="1 2">
    <name type="scientific">Phlebiopsis gigantea (strain 11061_1 CR5-6)</name>
    <name type="common">White-rot fungus</name>
    <name type="synonym">Peniophora gigantea</name>
    <dbReference type="NCBI Taxonomy" id="745531"/>
    <lineage>
        <taxon>Eukaryota</taxon>
        <taxon>Fungi</taxon>
        <taxon>Dikarya</taxon>
        <taxon>Basidiomycota</taxon>
        <taxon>Agaricomycotina</taxon>
        <taxon>Agaricomycetes</taxon>
        <taxon>Polyporales</taxon>
        <taxon>Phanerochaetaceae</taxon>
        <taxon>Phlebiopsis</taxon>
    </lineage>
</organism>
<evidence type="ECO:0000313" key="1">
    <source>
        <dbReference type="EMBL" id="KIP04110.1"/>
    </source>
</evidence>
<dbReference type="HOGENOM" id="CLU_1349365_0_0_1"/>
<reference evidence="1 2" key="1">
    <citation type="journal article" date="2014" name="PLoS Genet.">
        <title>Analysis of the Phlebiopsis gigantea genome, transcriptome and secretome provides insight into its pioneer colonization strategies of wood.</title>
        <authorList>
            <person name="Hori C."/>
            <person name="Ishida T."/>
            <person name="Igarashi K."/>
            <person name="Samejima M."/>
            <person name="Suzuki H."/>
            <person name="Master E."/>
            <person name="Ferreira P."/>
            <person name="Ruiz-Duenas F.J."/>
            <person name="Held B."/>
            <person name="Canessa P."/>
            <person name="Larrondo L.F."/>
            <person name="Schmoll M."/>
            <person name="Druzhinina I.S."/>
            <person name="Kubicek C.P."/>
            <person name="Gaskell J.A."/>
            <person name="Kersten P."/>
            <person name="St John F."/>
            <person name="Glasner J."/>
            <person name="Sabat G."/>
            <person name="Splinter BonDurant S."/>
            <person name="Syed K."/>
            <person name="Yadav J."/>
            <person name="Mgbeahuruike A.C."/>
            <person name="Kovalchuk A."/>
            <person name="Asiegbu F.O."/>
            <person name="Lackner G."/>
            <person name="Hoffmeister D."/>
            <person name="Rencoret J."/>
            <person name="Gutierrez A."/>
            <person name="Sun H."/>
            <person name="Lindquist E."/>
            <person name="Barry K."/>
            <person name="Riley R."/>
            <person name="Grigoriev I.V."/>
            <person name="Henrissat B."/>
            <person name="Kues U."/>
            <person name="Berka R.M."/>
            <person name="Martinez A.T."/>
            <person name="Covert S.F."/>
            <person name="Blanchette R.A."/>
            <person name="Cullen D."/>
        </authorList>
    </citation>
    <scope>NUCLEOTIDE SEQUENCE [LARGE SCALE GENOMIC DNA]</scope>
    <source>
        <strain evidence="1 2">11061_1 CR5-6</strain>
    </source>
</reference>